<name>A0A1G1W0Y0_9BACT</name>
<sequence>MKFNQVTWYSKLLALILFVALPFLGFYAGMKYQQAIEPVGDKDGVADNPPTNGSGWKTIVENNQVVVKTKYEGDTLKYTGTAQLPTPCHQLKQEALAAESYPEQVSIRLTLKLPLGSNDCAQVIKEESFSGEAKVSEEATVSVFLNGTRVE</sequence>
<gene>
    <name evidence="2" type="ORF">A2113_04485</name>
</gene>
<dbReference type="EMBL" id="MHCN01000016">
    <property type="protein sequence ID" value="OGY21240.1"/>
    <property type="molecule type" value="Genomic_DNA"/>
</dbReference>
<evidence type="ECO:0000313" key="2">
    <source>
        <dbReference type="EMBL" id="OGY21240.1"/>
    </source>
</evidence>
<dbReference type="Proteomes" id="UP000176299">
    <property type="component" value="Unassembled WGS sequence"/>
</dbReference>
<evidence type="ECO:0000256" key="1">
    <source>
        <dbReference type="SAM" id="Phobius"/>
    </source>
</evidence>
<feature type="transmembrane region" description="Helical" evidence="1">
    <location>
        <begin position="12"/>
        <end position="30"/>
    </location>
</feature>
<protein>
    <submittedName>
        <fullName evidence="2">Uncharacterized protein</fullName>
    </submittedName>
</protein>
<keyword evidence="1" id="KW-0472">Membrane</keyword>
<dbReference type="AlphaFoldDB" id="A0A1G1W0Y0"/>
<proteinExistence type="predicted"/>
<reference evidence="2 3" key="1">
    <citation type="journal article" date="2016" name="Nat. Commun.">
        <title>Thousands of microbial genomes shed light on interconnected biogeochemical processes in an aquifer system.</title>
        <authorList>
            <person name="Anantharaman K."/>
            <person name="Brown C.T."/>
            <person name="Hug L.A."/>
            <person name="Sharon I."/>
            <person name="Castelle C.J."/>
            <person name="Probst A.J."/>
            <person name="Thomas B.C."/>
            <person name="Singh A."/>
            <person name="Wilkins M.J."/>
            <person name="Karaoz U."/>
            <person name="Brodie E.L."/>
            <person name="Williams K.H."/>
            <person name="Hubbard S.S."/>
            <person name="Banfield J.F."/>
        </authorList>
    </citation>
    <scope>NUCLEOTIDE SEQUENCE [LARGE SCALE GENOMIC DNA]</scope>
</reference>
<accession>A0A1G1W0Y0</accession>
<keyword evidence="1" id="KW-0812">Transmembrane</keyword>
<keyword evidence="1" id="KW-1133">Transmembrane helix</keyword>
<comment type="caution">
    <text evidence="2">The sequence shown here is derived from an EMBL/GenBank/DDBJ whole genome shotgun (WGS) entry which is preliminary data.</text>
</comment>
<organism evidence="2 3">
    <name type="scientific">Candidatus Woykebacteria bacterium GWA1_44_8</name>
    <dbReference type="NCBI Taxonomy" id="1802591"/>
    <lineage>
        <taxon>Bacteria</taxon>
        <taxon>Candidatus Woykeibacteriota</taxon>
    </lineage>
</organism>
<dbReference type="STRING" id="1802591.A2113_04485"/>
<evidence type="ECO:0000313" key="3">
    <source>
        <dbReference type="Proteomes" id="UP000176299"/>
    </source>
</evidence>